<keyword evidence="6" id="KW-1185">Reference proteome</keyword>
<dbReference type="PANTHER" id="PTHR34827:SF5">
    <property type="entry name" value="INSULIN GROWTH FACTOR-LIKE FAMILY MEMBER 3"/>
    <property type="match status" value="1"/>
</dbReference>
<feature type="signal peptide" evidence="5">
    <location>
        <begin position="1"/>
        <end position="24"/>
    </location>
</feature>
<evidence type="ECO:0000256" key="3">
    <source>
        <dbReference type="ARBA" id="ARBA00022525"/>
    </source>
</evidence>
<name>A0A6P5JLF1_PHACI</name>
<dbReference type="RefSeq" id="XP_020834163.1">
    <property type="nucleotide sequence ID" value="XM_020978504.1"/>
</dbReference>
<dbReference type="AlphaFoldDB" id="A0A6P5JLF1"/>
<comment type="subcellular location">
    <subcellularLocation>
        <location evidence="1">Secreted</location>
    </subcellularLocation>
</comment>
<evidence type="ECO:0000256" key="4">
    <source>
        <dbReference type="ARBA" id="ARBA00022729"/>
    </source>
</evidence>
<dbReference type="GO" id="GO:0005102">
    <property type="term" value="F:signaling receptor binding"/>
    <property type="evidence" value="ECO:0007669"/>
    <property type="project" value="TreeGrafter"/>
</dbReference>
<feature type="chain" id="PRO_5028475701" evidence="5">
    <location>
        <begin position="25"/>
        <end position="117"/>
    </location>
</feature>
<dbReference type="PANTHER" id="PTHR34827">
    <property type="entry name" value="INSULIN GROWTH FACTOR-LIKE FAMILY MEMBER 3-RELATED"/>
    <property type="match status" value="1"/>
</dbReference>
<dbReference type="Pfam" id="PF14653">
    <property type="entry name" value="IGFL"/>
    <property type="match status" value="1"/>
</dbReference>
<dbReference type="GO" id="GO:0005615">
    <property type="term" value="C:extracellular space"/>
    <property type="evidence" value="ECO:0007669"/>
    <property type="project" value="TreeGrafter"/>
</dbReference>
<keyword evidence="4 5" id="KW-0732">Signal</keyword>
<accession>A0A6P5JLF1</accession>
<keyword evidence="3" id="KW-0964">Secreted</keyword>
<organism evidence="6 7">
    <name type="scientific">Phascolarctos cinereus</name>
    <name type="common">Koala</name>
    <dbReference type="NCBI Taxonomy" id="38626"/>
    <lineage>
        <taxon>Eukaryota</taxon>
        <taxon>Metazoa</taxon>
        <taxon>Chordata</taxon>
        <taxon>Craniata</taxon>
        <taxon>Vertebrata</taxon>
        <taxon>Euteleostomi</taxon>
        <taxon>Mammalia</taxon>
        <taxon>Metatheria</taxon>
        <taxon>Diprotodontia</taxon>
        <taxon>Phascolarctidae</taxon>
        <taxon>Phascolarctos</taxon>
    </lineage>
</organism>
<dbReference type="InParanoid" id="A0A6P5JLF1"/>
<dbReference type="Proteomes" id="UP000515140">
    <property type="component" value="Unplaced"/>
</dbReference>
<gene>
    <name evidence="7" type="primary">LOC110202399</name>
</gene>
<evidence type="ECO:0000256" key="1">
    <source>
        <dbReference type="ARBA" id="ARBA00004613"/>
    </source>
</evidence>
<dbReference type="KEGG" id="pcw:110202399"/>
<protein>
    <submittedName>
        <fullName evidence="7">Insulin growth factor-like family member 4 isoform X1</fullName>
    </submittedName>
</protein>
<sequence length="117" mass="12934">MASRTYITAVIVSIFFMVILSCSSAPVTPTDSQVIVCQPWLLCGTVAYNPQENQCCEDGSVQPFPLSCGPTFTYDPCFQHCCPDSYRGKYTVVNKTRGGTERSDCEMAVGADIRWRN</sequence>
<reference evidence="7" key="1">
    <citation type="submission" date="2025-08" db="UniProtKB">
        <authorList>
            <consortium name="RefSeq"/>
        </authorList>
    </citation>
    <scope>IDENTIFICATION</scope>
    <source>
        <tissue evidence="7">Spleen</tissue>
    </source>
</reference>
<dbReference type="InterPro" id="IPR032744">
    <property type="entry name" value="IGFL"/>
</dbReference>
<evidence type="ECO:0000313" key="7">
    <source>
        <dbReference type="RefSeq" id="XP_020834163.1"/>
    </source>
</evidence>
<proteinExistence type="inferred from homology"/>
<evidence type="ECO:0000256" key="2">
    <source>
        <dbReference type="ARBA" id="ARBA00009529"/>
    </source>
</evidence>
<dbReference type="FunCoup" id="A0A6P5JLF1">
    <property type="interactions" value="35"/>
</dbReference>
<comment type="similarity">
    <text evidence="2">Belongs to the IGFL family.</text>
</comment>
<evidence type="ECO:0000256" key="5">
    <source>
        <dbReference type="SAM" id="SignalP"/>
    </source>
</evidence>
<evidence type="ECO:0000313" key="6">
    <source>
        <dbReference type="Proteomes" id="UP000515140"/>
    </source>
</evidence>
<dbReference type="GeneID" id="110202399"/>
<dbReference type="PROSITE" id="PS51257">
    <property type="entry name" value="PROKAR_LIPOPROTEIN"/>
    <property type="match status" value="1"/>
</dbReference>